<feature type="compositionally biased region" description="Polar residues" evidence="1">
    <location>
        <begin position="243"/>
        <end position="255"/>
    </location>
</feature>
<proteinExistence type="predicted"/>
<feature type="region of interest" description="Disordered" evidence="1">
    <location>
        <begin position="696"/>
        <end position="798"/>
    </location>
</feature>
<feature type="compositionally biased region" description="Polar residues" evidence="1">
    <location>
        <begin position="140"/>
        <end position="151"/>
    </location>
</feature>
<name>A0A8J8NHV2_HALGN</name>
<reference evidence="2" key="1">
    <citation type="submission" date="2019-06" db="EMBL/GenBank/DDBJ databases">
        <authorList>
            <person name="Zheng W."/>
        </authorList>
    </citation>
    <scope>NUCLEOTIDE SEQUENCE</scope>
    <source>
        <strain evidence="2">QDHG01</strain>
    </source>
</reference>
<feature type="region of interest" description="Disordered" evidence="1">
    <location>
        <begin position="361"/>
        <end position="382"/>
    </location>
</feature>
<organism evidence="2 3">
    <name type="scientific">Halteria grandinella</name>
    <dbReference type="NCBI Taxonomy" id="5974"/>
    <lineage>
        <taxon>Eukaryota</taxon>
        <taxon>Sar</taxon>
        <taxon>Alveolata</taxon>
        <taxon>Ciliophora</taxon>
        <taxon>Intramacronucleata</taxon>
        <taxon>Spirotrichea</taxon>
        <taxon>Stichotrichia</taxon>
        <taxon>Sporadotrichida</taxon>
        <taxon>Halteriidae</taxon>
        <taxon>Halteria</taxon>
    </lineage>
</organism>
<feature type="compositionally biased region" description="Polar residues" evidence="1">
    <location>
        <begin position="413"/>
        <end position="424"/>
    </location>
</feature>
<feature type="compositionally biased region" description="Basic and acidic residues" evidence="1">
    <location>
        <begin position="696"/>
        <end position="715"/>
    </location>
</feature>
<evidence type="ECO:0000256" key="1">
    <source>
        <dbReference type="SAM" id="MobiDB-lite"/>
    </source>
</evidence>
<dbReference type="AlphaFoldDB" id="A0A8J8NHV2"/>
<gene>
    <name evidence="2" type="ORF">FGO68_gene9172</name>
</gene>
<sequence length="798" mass="91107">MRKLNLLRKNRQELRALSISPKVVQEQVFNKFQDKLKGYEMKDISLSTKSRSVHSVAAMIQNYAASKPIDQLEPLFHVGQEHLMQFKQRRKFEENYIRMQVIKDMRDDIVKDIVQQLKTQGGYVPEEQYMTADGKLISSPNVQNNVSNLSKTSDKMRSHSKYSDEVPRDPGSTKAANQISGFNQMQTSGQLQVQQTEKKSLLKSKSERVIDKVARAVRSNLQQRIEQDIFKNSVTPESLPGNRKQQTSHHSNDLQQMSIIEELRNEERKQLDSMKSDEDLQEVFQGNQSVIYDEFEGAGNNIEKARTKKQSQSRITTVLESEPEGAENEWQVEEMPDGTMVRSKTNQSNQVKKGFLCFGPKAPKPQPPDEFKSQAAKPPKPGFFSRLFACGAKKKARLEEDDIQEGDIVYESANQSRFSQQRTQKSFKEDNIQTATGEEEDEQAKQDAAKKRMREAIAEARKLKKEQEEQEAAKKRLREAIAEARKLKKEQEEELEARKKLREALSEARRLKKEQEAAAASGSTLAPPVATQKTGKQAKLAISINPEIKNDPRYQLGKDGRKLKPSEQLIFYLLGNAEKKYGVTKTTLYERLLKSNPFVNLKNHSISSMNLLKSIKEGFKQRVIELQEKLKKSGQTELNNSRQQELNKQMQELEQLIYQLDNPNQTQNDGAQQMSFDEEMSFKGDEVIDAIGLTDQDKKQLQKKMHESKDGEGTNKHHKSGAADGENTLEFSFNKESSMHQAGENFMAKKSLGVDSQHQKSFNQILVDADLQSSPEPNEQFKRKSTATKKKKGKKKKQ</sequence>
<dbReference type="EMBL" id="RRYP01016867">
    <property type="protein sequence ID" value="TNV74545.1"/>
    <property type="molecule type" value="Genomic_DNA"/>
</dbReference>
<comment type="caution">
    <text evidence="2">The sequence shown here is derived from an EMBL/GenBank/DDBJ whole genome shotgun (WGS) entry which is preliminary data.</text>
</comment>
<feature type="region of interest" description="Disordered" evidence="1">
    <location>
        <begin position="232"/>
        <end position="255"/>
    </location>
</feature>
<keyword evidence="3" id="KW-1185">Reference proteome</keyword>
<feature type="compositionally biased region" description="Basic and acidic residues" evidence="1">
    <location>
        <begin position="443"/>
        <end position="452"/>
    </location>
</feature>
<feature type="region of interest" description="Disordered" evidence="1">
    <location>
        <begin position="513"/>
        <end position="534"/>
    </location>
</feature>
<feature type="compositionally biased region" description="Basic and acidic residues" evidence="1">
    <location>
        <begin position="152"/>
        <end position="168"/>
    </location>
</feature>
<protein>
    <submittedName>
        <fullName evidence="2">Uncharacterized protein</fullName>
    </submittedName>
</protein>
<dbReference type="Proteomes" id="UP000785679">
    <property type="component" value="Unassembled WGS sequence"/>
</dbReference>
<evidence type="ECO:0000313" key="3">
    <source>
        <dbReference type="Proteomes" id="UP000785679"/>
    </source>
</evidence>
<feature type="region of interest" description="Disordered" evidence="1">
    <location>
        <begin position="140"/>
        <end position="176"/>
    </location>
</feature>
<feature type="compositionally biased region" description="Polar residues" evidence="1">
    <location>
        <begin position="754"/>
        <end position="764"/>
    </location>
</feature>
<accession>A0A8J8NHV2</accession>
<feature type="compositionally biased region" description="Basic residues" evidence="1">
    <location>
        <begin position="783"/>
        <end position="798"/>
    </location>
</feature>
<feature type="compositionally biased region" description="Polar residues" evidence="1">
    <location>
        <begin position="729"/>
        <end position="740"/>
    </location>
</feature>
<feature type="region of interest" description="Disordered" evidence="1">
    <location>
        <begin position="413"/>
        <end position="452"/>
    </location>
</feature>
<evidence type="ECO:0000313" key="2">
    <source>
        <dbReference type="EMBL" id="TNV74545.1"/>
    </source>
</evidence>